<evidence type="ECO:0000256" key="1">
    <source>
        <dbReference type="SAM" id="Coils"/>
    </source>
</evidence>
<reference evidence="2 3" key="1">
    <citation type="submission" date="2016-10" db="EMBL/GenBank/DDBJ databases">
        <title>Evaluation of Human, Animal and Environmental Mycobacterium chelonae Isolates by Core Genome Phylogenomic Analysis, Targeted Gene Comparison, and Anti-microbial Susceptibility Patterns: A Tale of Mistaken Identities.</title>
        <authorList>
            <person name="Fogelson S.B."/>
            <person name="Camus A.C."/>
            <person name="Lorenz W."/>
            <person name="Vasireddy R."/>
            <person name="Vasireddy S."/>
            <person name="Smith T."/>
            <person name="Brown-Elliott B.A."/>
            <person name="Wallace R.J.Jr."/>
            <person name="Hasan N.A."/>
            <person name="Reischl U."/>
            <person name="Sanchez S."/>
        </authorList>
    </citation>
    <scope>NUCLEOTIDE SEQUENCE [LARGE SCALE GENOMIC DNA]</scope>
    <source>
        <strain evidence="2 3">8528</strain>
    </source>
</reference>
<accession>A0ABX3BYF9</accession>
<protein>
    <recommendedName>
        <fullName evidence="4">PE domain-containing protein</fullName>
    </recommendedName>
</protein>
<sequence>MELNVKREDREFIAAARQLVPELIAEVEQARSYRSLPPNMVWQDYYSPNEVIALREEIEHWKSLWQGTVEDSTKVIQERDEALREVEKLRRAVDVLKYDNRMGLDYE</sequence>
<gene>
    <name evidence="2" type="ORF">BKG73_17350</name>
</gene>
<dbReference type="EMBL" id="MLIH01000027">
    <property type="protein sequence ID" value="OHU08782.1"/>
    <property type="molecule type" value="Genomic_DNA"/>
</dbReference>
<proteinExistence type="predicted"/>
<keyword evidence="1" id="KW-0175">Coiled coil</keyword>
<organism evidence="2 3">
    <name type="scientific">Mycobacteroides saopaulense</name>
    <dbReference type="NCBI Taxonomy" id="1578165"/>
    <lineage>
        <taxon>Bacteria</taxon>
        <taxon>Bacillati</taxon>
        <taxon>Actinomycetota</taxon>
        <taxon>Actinomycetes</taxon>
        <taxon>Mycobacteriales</taxon>
        <taxon>Mycobacteriaceae</taxon>
        <taxon>Mycobacteroides</taxon>
    </lineage>
</organism>
<comment type="caution">
    <text evidence="2">The sequence shown here is derived from an EMBL/GenBank/DDBJ whole genome shotgun (WGS) entry which is preliminary data.</text>
</comment>
<feature type="coiled-coil region" evidence="1">
    <location>
        <begin position="72"/>
        <end position="99"/>
    </location>
</feature>
<evidence type="ECO:0008006" key="4">
    <source>
        <dbReference type="Google" id="ProtNLM"/>
    </source>
</evidence>
<evidence type="ECO:0000313" key="3">
    <source>
        <dbReference type="Proteomes" id="UP000179621"/>
    </source>
</evidence>
<keyword evidence="3" id="KW-1185">Reference proteome</keyword>
<name>A0ABX3BYF9_9MYCO</name>
<dbReference type="Proteomes" id="UP000179621">
    <property type="component" value="Unassembled WGS sequence"/>
</dbReference>
<evidence type="ECO:0000313" key="2">
    <source>
        <dbReference type="EMBL" id="OHU08782.1"/>
    </source>
</evidence>